<evidence type="ECO:0000256" key="3">
    <source>
        <dbReference type="ARBA" id="ARBA00008178"/>
    </source>
</evidence>
<keyword evidence="11" id="KW-1185">Reference proteome</keyword>
<organism evidence="10 11">
    <name type="scientific">Anaeromicrobium sediminis</name>
    <dbReference type="NCBI Taxonomy" id="1478221"/>
    <lineage>
        <taxon>Bacteria</taxon>
        <taxon>Bacillati</taxon>
        <taxon>Bacillota</taxon>
        <taxon>Clostridia</taxon>
        <taxon>Peptostreptococcales</taxon>
        <taxon>Thermotaleaceae</taxon>
        <taxon>Anaeromicrobium</taxon>
    </lineage>
</organism>
<dbReference type="OrthoDB" id="9811743at2"/>
<dbReference type="EMBL" id="NIBG01000004">
    <property type="protein sequence ID" value="PAB60037.1"/>
    <property type="molecule type" value="Genomic_DNA"/>
</dbReference>
<dbReference type="Gene3D" id="3.90.25.10">
    <property type="entry name" value="UDP-galactose 4-epimerase, domain 1"/>
    <property type="match status" value="1"/>
</dbReference>
<sequence>MKTYLITGGAGFIGSNFTSYILKKYDKNSMIINLDKLTYAGNLNNLKSIEKHTNYKFIKGDICDETLVDSIFKNHTIDYVINFAAESHVDRSIMDSSIFTKTNVLGIQVLLDKAKKYWQSGECFKPNKKFVQISTDEVYGSLDRDGYFREETPLSPRNPYSASKAAADLIVNSYYHTHKMPINITRCSNNYGPYQFPEKFIPLIINNCLNNRKMPLYGDGKNIRDWIHVEDHCRAIDVVLSHGKPGETYNIGAHNEKENIEIAKLIIKYLNEILPNYNYSTKYISPDSIEFVKDRKGHDKRYAIDSSKIKNQLNWHSEIDFNEGIIKTLKWYLENENWLKDITSGEYMKYYNSMYNGRI</sequence>
<dbReference type="CDD" id="cd05246">
    <property type="entry name" value="dTDP_GD_SDR_e"/>
    <property type="match status" value="1"/>
</dbReference>
<dbReference type="GO" id="GO:0009225">
    <property type="term" value="P:nucleotide-sugar metabolic process"/>
    <property type="evidence" value="ECO:0007669"/>
    <property type="project" value="InterPro"/>
</dbReference>
<dbReference type="PANTHER" id="PTHR43000">
    <property type="entry name" value="DTDP-D-GLUCOSE 4,6-DEHYDRATASE-RELATED"/>
    <property type="match status" value="1"/>
</dbReference>
<reference evidence="10 11" key="1">
    <citation type="submission" date="2017-06" db="EMBL/GenBank/DDBJ databases">
        <title>Draft genome sequence of anaerobic fermentative bacterium Anaeromicrobium sediminis DY2726D isolated from West Pacific Ocean sediments.</title>
        <authorList>
            <person name="Zeng X."/>
        </authorList>
    </citation>
    <scope>NUCLEOTIDE SEQUENCE [LARGE SCALE GENOMIC DNA]</scope>
    <source>
        <strain evidence="10 11">DY2726D</strain>
    </source>
</reference>
<comment type="similarity">
    <text evidence="3 8">Belongs to the NAD(P)-dependent epimerase/dehydratase family. dTDP-glucose dehydratase subfamily.</text>
</comment>
<dbReference type="AlphaFoldDB" id="A0A267MKU3"/>
<dbReference type="InterPro" id="IPR005888">
    <property type="entry name" value="dTDP_Gluc_deHydtase"/>
</dbReference>
<dbReference type="InterPro" id="IPR016040">
    <property type="entry name" value="NAD(P)-bd_dom"/>
</dbReference>
<evidence type="ECO:0000256" key="6">
    <source>
        <dbReference type="ARBA" id="ARBA00023027"/>
    </source>
</evidence>
<dbReference type="GO" id="GO:0008460">
    <property type="term" value="F:dTDP-glucose 4,6-dehydratase activity"/>
    <property type="evidence" value="ECO:0007669"/>
    <property type="project" value="UniProtKB-EC"/>
</dbReference>
<protein>
    <recommendedName>
        <fullName evidence="5 8">dTDP-glucose 4,6-dehydratase</fullName>
        <ecNumber evidence="4 8">4.2.1.46</ecNumber>
    </recommendedName>
</protein>
<comment type="catalytic activity">
    <reaction evidence="1 8">
        <text>dTDP-alpha-D-glucose = dTDP-4-dehydro-6-deoxy-alpha-D-glucose + H2O</text>
        <dbReference type="Rhea" id="RHEA:17221"/>
        <dbReference type="ChEBI" id="CHEBI:15377"/>
        <dbReference type="ChEBI" id="CHEBI:57477"/>
        <dbReference type="ChEBI" id="CHEBI:57649"/>
        <dbReference type="EC" id="4.2.1.46"/>
    </reaction>
</comment>
<dbReference type="Gene3D" id="3.40.50.720">
    <property type="entry name" value="NAD(P)-binding Rossmann-like Domain"/>
    <property type="match status" value="1"/>
</dbReference>
<dbReference type="EC" id="4.2.1.46" evidence="4 8"/>
<comment type="cofactor">
    <cofactor evidence="2 8">
        <name>NAD(+)</name>
        <dbReference type="ChEBI" id="CHEBI:57540"/>
    </cofactor>
</comment>
<dbReference type="FunFam" id="3.40.50.720:FF:000304">
    <property type="entry name" value="UDP-glucose 4,6-dehydratase"/>
    <property type="match status" value="1"/>
</dbReference>
<dbReference type="NCBIfam" id="TIGR01181">
    <property type="entry name" value="dTDP_gluc_dehyt"/>
    <property type="match status" value="1"/>
</dbReference>
<evidence type="ECO:0000256" key="4">
    <source>
        <dbReference type="ARBA" id="ARBA00011990"/>
    </source>
</evidence>
<evidence type="ECO:0000256" key="2">
    <source>
        <dbReference type="ARBA" id="ARBA00001911"/>
    </source>
</evidence>
<feature type="domain" description="NAD(P)-binding" evidence="9">
    <location>
        <begin position="5"/>
        <end position="327"/>
    </location>
</feature>
<dbReference type="Pfam" id="PF16363">
    <property type="entry name" value="GDP_Man_Dehyd"/>
    <property type="match status" value="1"/>
</dbReference>
<name>A0A267MKU3_9FIRM</name>
<comment type="caution">
    <text evidence="10">The sequence shown here is derived from an EMBL/GenBank/DDBJ whole genome shotgun (WGS) entry which is preliminary data.</text>
</comment>
<dbReference type="SUPFAM" id="SSF51735">
    <property type="entry name" value="NAD(P)-binding Rossmann-fold domains"/>
    <property type="match status" value="1"/>
</dbReference>
<gene>
    <name evidence="10" type="primary">rfbB</name>
    <name evidence="10" type="ORF">CCE28_06585</name>
</gene>
<dbReference type="RefSeq" id="WP_095132217.1">
    <property type="nucleotide sequence ID" value="NZ_NIBG01000004.1"/>
</dbReference>
<keyword evidence="7 8" id="KW-0456">Lyase</keyword>
<evidence type="ECO:0000256" key="1">
    <source>
        <dbReference type="ARBA" id="ARBA00001539"/>
    </source>
</evidence>
<evidence type="ECO:0000256" key="7">
    <source>
        <dbReference type="ARBA" id="ARBA00023239"/>
    </source>
</evidence>
<evidence type="ECO:0000313" key="11">
    <source>
        <dbReference type="Proteomes" id="UP000216024"/>
    </source>
</evidence>
<evidence type="ECO:0000259" key="9">
    <source>
        <dbReference type="Pfam" id="PF16363"/>
    </source>
</evidence>
<dbReference type="InterPro" id="IPR036291">
    <property type="entry name" value="NAD(P)-bd_dom_sf"/>
</dbReference>
<keyword evidence="6" id="KW-0520">NAD</keyword>
<proteinExistence type="inferred from homology"/>
<evidence type="ECO:0000256" key="8">
    <source>
        <dbReference type="RuleBase" id="RU004473"/>
    </source>
</evidence>
<dbReference type="Proteomes" id="UP000216024">
    <property type="component" value="Unassembled WGS sequence"/>
</dbReference>
<accession>A0A267MKU3</accession>
<evidence type="ECO:0000313" key="10">
    <source>
        <dbReference type="EMBL" id="PAB60037.1"/>
    </source>
</evidence>
<evidence type="ECO:0000256" key="5">
    <source>
        <dbReference type="ARBA" id="ARBA00016977"/>
    </source>
</evidence>